<dbReference type="Proteomes" id="UP001396334">
    <property type="component" value="Unassembled WGS sequence"/>
</dbReference>
<protein>
    <submittedName>
        <fullName evidence="1">Uncharacterized protein</fullName>
    </submittedName>
</protein>
<reference evidence="1 2" key="1">
    <citation type="journal article" date="2024" name="G3 (Bethesda)">
        <title>Genome assembly of Hibiscus sabdariffa L. provides insights into metabolisms of medicinal natural products.</title>
        <authorList>
            <person name="Kim T."/>
        </authorList>
    </citation>
    <scope>NUCLEOTIDE SEQUENCE [LARGE SCALE GENOMIC DNA]</scope>
    <source>
        <strain evidence="1">TK-2024</strain>
        <tissue evidence="1">Old leaves</tissue>
    </source>
</reference>
<dbReference type="EMBL" id="JBBPBN010000731">
    <property type="protein sequence ID" value="KAK8482858.1"/>
    <property type="molecule type" value="Genomic_DNA"/>
</dbReference>
<comment type="caution">
    <text evidence="1">The sequence shown here is derived from an EMBL/GenBank/DDBJ whole genome shotgun (WGS) entry which is preliminary data.</text>
</comment>
<accession>A0ABR1ZQ97</accession>
<name>A0ABR1ZQ97_9ROSI</name>
<dbReference type="PANTHER" id="PTHR34464">
    <property type="entry name" value="OS09G0376300 PROTEIN"/>
    <property type="match status" value="1"/>
</dbReference>
<keyword evidence="2" id="KW-1185">Reference proteome</keyword>
<proteinExistence type="predicted"/>
<organism evidence="1 2">
    <name type="scientific">Hibiscus sabdariffa</name>
    <name type="common">roselle</name>
    <dbReference type="NCBI Taxonomy" id="183260"/>
    <lineage>
        <taxon>Eukaryota</taxon>
        <taxon>Viridiplantae</taxon>
        <taxon>Streptophyta</taxon>
        <taxon>Embryophyta</taxon>
        <taxon>Tracheophyta</taxon>
        <taxon>Spermatophyta</taxon>
        <taxon>Magnoliopsida</taxon>
        <taxon>eudicotyledons</taxon>
        <taxon>Gunneridae</taxon>
        <taxon>Pentapetalae</taxon>
        <taxon>rosids</taxon>
        <taxon>malvids</taxon>
        <taxon>Malvales</taxon>
        <taxon>Malvaceae</taxon>
        <taxon>Malvoideae</taxon>
        <taxon>Hibiscus</taxon>
    </lineage>
</organism>
<evidence type="ECO:0000313" key="2">
    <source>
        <dbReference type="Proteomes" id="UP001396334"/>
    </source>
</evidence>
<sequence length="234" mass="26305">MALVFSNLPWWLWSGKHEEPRIANGSPLSSSPDSGLWESDNLKFPLVNRANAAYSSRKVKRKWHSREERKIDREYDVVIVPSDGGCVSGSESDGSDYSIGWLEPHGPGFNSDEDSDNSFAVLVPCYGHRQDNMLEDPKNNLLGAIVNIPSYYSAGLFLIYHLLTLFSAHGFVNSKHTSTLCTQMELLYTVELLNLFKELKINKPTLWLPCCSEKKIDDVHLLVSNVSVNCLGER</sequence>
<evidence type="ECO:0000313" key="1">
    <source>
        <dbReference type="EMBL" id="KAK8482858.1"/>
    </source>
</evidence>
<dbReference type="PANTHER" id="PTHR34464:SF5">
    <property type="match status" value="1"/>
</dbReference>
<gene>
    <name evidence="1" type="ORF">V6N11_057034</name>
</gene>